<keyword evidence="8" id="KW-1185">Reference proteome</keyword>
<proteinExistence type="inferred from homology"/>
<dbReference type="Proteomes" id="UP000321258">
    <property type="component" value="Unassembled WGS sequence"/>
</dbReference>
<evidence type="ECO:0000256" key="3">
    <source>
        <dbReference type="ARBA" id="ARBA00022729"/>
    </source>
</evidence>
<comment type="subcellular location">
    <subcellularLocation>
        <location evidence="1 5">Periplasm</location>
    </subcellularLocation>
</comment>
<name>A0A512IQL7_9HYPH</name>
<dbReference type="InterPro" id="IPR006059">
    <property type="entry name" value="SBP"/>
</dbReference>
<dbReference type="Pfam" id="PF01547">
    <property type="entry name" value="SBP_bac_1"/>
    <property type="match status" value="1"/>
</dbReference>
<protein>
    <recommendedName>
        <fullName evidence="5">Putrescine-binding periplasmic protein</fullName>
    </recommendedName>
</protein>
<dbReference type="InterPro" id="IPR001188">
    <property type="entry name" value="Sperm_putr-bd"/>
</dbReference>
<dbReference type="CDD" id="cd13659">
    <property type="entry name" value="PBP2_PotF"/>
    <property type="match status" value="1"/>
</dbReference>
<dbReference type="GO" id="GO:0015846">
    <property type="term" value="P:polyamine transport"/>
    <property type="evidence" value="ECO:0007669"/>
    <property type="project" value="InterPro"/>
</dbReference>
<reference evidence="7 8" key="1">
    <citation type="submission" date="2019-07" db="EMBL/GenBank/DDBJ databases">
        <title>Whole genome shotgun sequence of Methylobacterium haplocladii NBRC 107714.</title>
        <authorList>
            <person name="Hosoyama A."/>
            <person name="Uohara A."/>
            <person name="Ohji S."/>
            <person name="Ichikawa N."/>
        </authorList>
    </citation>
    <scope>NUCLEOTIDE SEQUENCE [LARGE SCALE GENOMIC DNA]</scope>
    <source>
        <strain evidence="7 8">NBRC 107714</strain>
    </source>
</reference>
<keyword evidence="3 6" id="KW-0732">Signal</keyword>
<dbReference type="PIRSF" id="PIRSF019574">
    <property type="entry name" value="Periplasmic_polyamine_BP"/>
    <property type="match status" value="1"/>
</dbReference>
<dbReference type="AlphaFoldDB" id="A0A512IQL7"/>
<evidence type="ECO:0000256" key="6">
    <source>
        <dbReference type="SAM" id="SignalP"/>
    </source>
</evidence>
<accession>A0A512IQL7</accession>
<dbReference type="RefSeq" id="WP_147078800.1">
    <property type="nucleotide sequence ID" value="NZ_BJZT01000025.1"/>
</dbReference>
<comment type="caution">
    <text evidence="7">The sequence shown here is derived from an EMBL/GenBank/DDBJ whole genome shotgun (WGS) entry which is preliminary data.</text>
</comment>
<organism evidence="7 8">
    <name type="scientific">Methylobacterium haplocladii</name>
    <dbReference type="NCBI Taxonomy" id="1176176"/>
    <lineage>
        <taxon>Bacteria</taxon>
        <taxon>Pseudomonadati</taxon>
        <taxon>Pseudomonadota</taxon>
        <taxon>Alphaproteobacteria</taxon>
        <taxon>Hyphomicrobiales</taxon>
        <taxon>Methylobacteriaceae</taxon>
        <taxon>Methylobacterium</taxon>
    </lineage>
</organism>
<evidence type="ECO:0000256" key="4">
    <source>
        <dbReference type="ARBA" id="ARBA00022764"/>
    </source>
</evidence>
<evidence type="ECO:0000256" key="2">
    <source>
        <dbReference type="ARBA" id="ARBA00022448"/>
    </source>
</evidence>
<dbReference type="SUPFAM" id="SSF53850">
    <property type="entry name" value="Periplasmic binding protein-like II"/>
    <property type="match status" value="1"/>
</dbReference>
<dbReference type="GO" id="GO:0042597">
    <property type="term" value="C:periplasmic space"/>
    <property type="evidence" value="ECO:0007669"/>
    <property type="project" value="UniProtKB-SubCell"/>
</dbReference>
<sequence length="369" mass="40861">MRRPALGRACLAVLALIALALGGSARAGERVVNIYNWSDYIDPKVLDAFTRETGITVVYDTYDSNEVLETRLLAGKSGYDVVAPSGPFLQRLIRAGVFQPLDKAKLPNLVNVWPEIAGRLQAYDPGNVYAVDYMWGTTGIGLNVEMVREKLGPDAALNSWSLVLNPSTMNKLKECGVMMIDSPEDLIPSILPFYGPKMDPKRWDDISKVTDALYKVRGSIRKFHSSEYINALANGDICVAVGYSGDVLQAKKRADEAKNDVKIAYQIPREGAEMWFDTFAIPKDAPHAADAHVFLNYMLRPEVAAANTDFVSYASGNLAAKKLVKPEILANPGIYPDDATMQRLVVNTAWVDQTQRFVTRLWTRIRTGR</sequence>
<gene>
    <name evidence="7" type="ORF">MHA02_23060</name>
</gene>
<comment type="similarity">
    <text evidence="5">Belongs to the bacterial solute-binding protein PotD/PotF family.</text>
</comment>
<evidence type="ECO:0000313" key="8">
    <source>
        <dbReference type="Proteomes" id="UP000321258"/>
    </source>
</evidence>
<keyword evidence="4 5" id="KW-0574">Periplasm</keyword>
<dbReference type="GO" id="GO:0019808">
    <property type="term" value="F:polyamine binding"/>
    <property type="evidence" value="ECO:0007669"/>
    <property type="project" value="InterPro"/>
</dbReference>
<evidence type="ECO:0000256" key="1">
    <source>
        <dbReference type="ARBA" id="ARBA00004418"/>
    </source>
</evidence>
<feature type="signal peptide" evidence="6">
    <location>
        <begin position="1"/>
        <end position="27"/>
    </location>
</feature>
<dbReference type="Gene3D" id="3.40.190.10">
    <property type="entry name" value="Periplasmic binding protein-like II"/>
    <property type="match status" value="2"/>
</dbReference>
<comment type="function">
    <text evidence="5">Required for the activity of the bacterial periplasmic transport system of putrescine.</text>
</comment>
<evidence type="ECO:0000313" key="7">
    <source>
        <dbReference type="EMBL" id="GEO99918.1"/>
    </source>
</evidence>
<feature type="chain" id="PRO_5022085143" description="Putrescine-binding periplasmic protein" evidence="6">
    <location>
        <begin position="28"/>
        <end position="369"/>
    </location>
</feature>
<dbReference type="PANTHER" id="PTHR30222">
    <property type="entry name" value="SPERMIDINE/PUTRESCINE-BINDING PERIPLASMIC PROTEIN"/>
    <property type="match status" value="1"/>
</dbReference>
<dbReference type="PANTHER" id="PTHR30222:SF12">
    <property type="entry name" value="NORSPERMIDINE SENSOR"/>
    <property type="match status" value="1"/>
</dbReference>
<dbReference type="OrthoDB" id="9769319at2"/>
<dbReference type="PRINTS" id="PR00909">
    <property type="entry name" value="SPERMDNBNDNG"/>
</dbReference>
<keyword evidence="2 5" id="KW-0813">Transport</keyword>
<evidence type="ECO:0000256" key="5">
    <source>
        <dbReference type="PIRNR" id="PIRNR019574"/>
    </source>
</evidence>
<dbReference type="EMBL" id="BJZT01000025">
    <property type="protein sequence ID" value="GEO99918.1"/>
    <property type="molecule type" value="Genomic_DNA"/>
</dbReference>